<keyword evidence="7" id="KW-1185">Reference proteome</keyword>
<dbReference type="PANTHER" id="PTHR42872:SF6">
    <property type="entry name" value="PROTEIN-GLUTAMATE METHYLESTERASE_PROTEIN-GLUTAMINE GLUTAMINASE"/>
    <property type="match status" value="1"/>
</dbReference>
<dbReference type="SUPFAM" id="SSF52738">
    <property type="entry name" value="Methylesterase CheB, C-terminal domain"/>
    <property type="match status" value="1"/>
</dbReference>
<feature type="active site" evidence="4">
    <location>
        <position position="9"/>
    </location>
</feature>
<dbReference type="GO" id="GO:0000156">
    <property type="term" value="F:phosphorelay response regulator activity"/>
    <property type="evidence" value="ECO:0007669"/>
    <property type="project" value="InterPro"/>
</dbReference>
<feature type="active site" evidence="4">
    <location>
        <position position="128"/>
    </location>
</feature>
<dbReference type="InterPro" id="IPR035909">
    <property type="entry name" value="CheB_C"/>
</dbReference>
<dbReference type="Gene3D" id="3.40.50.180">
    <property type="entry name" value="Methylesterase CheB, C-terminal domain"/>
    <property type="match status" value="1"/>
</dbReference>
<comment type="caution">
    <text evidence="6">The sequence shown here is derived from an EMBL/GenBank/DDBJ whole genome shotgun (WGS) entry which is preliminary data.</text>
</comment>
<dbReference type="PANTHER" id="PTHR42872">
    <property type="entry name" value="PROTEIN-GLUTAMATE METHYLESTERASE/PROTEIN-GLUTAMINE GLUTAMINASE"/>
    <property type="match status" value="1"/>
</dbReference>
<evidence type="ECO:0000256" key="4">
    <source>
        <dbReference type="PROSITE-ProRule" id="PRU00050"/>
    </source>
</evidence>
<evidence type="ECO:0000256" key="1">
    <source>
        <dbReference type="ARBA" id="ARBA00022801"/>
    </source>
</evidence>
<evidence type="ECO:0000259" key="5">
    <source>
        <dbReference type="PROSITE" id="PS50122"/>
    </source>
</evidence>
<reference evidence="6 7" key="1">
    <citation type="submission" date="2018-05" db="EMBL/GenBank/DDBJ databases">
        <title>Draft genome of Methanospirillum lacunae Ki8-1.</title>
        <authorList>
            <person name="Dueholm M.S."/>
            <person name="Nielsen P.H."/>
            <person name="Bakmann L.F."/>
            <person name="Otzen D.E."/>
        </authorList>
    </citation>
    <scope>NUCLEOTIDE SEQUENCE [LARGE SCALE GENOMIC DNA]</scope>
    <source>
        <strain evidence="6 7">Ki8-1</strain>
    </source>
</reference>
<dbReference type="Proteomes" id="UP000245657">
    <property type="component" value="Unassembled WGS sequence"/>
</dbReference>
<dbReference type="Pfam" id="PF01339">
    <property type="entry name" value="CheB_methylest"/>
    <property type="match status" value="1"/>
</dbReference>
<comment type="catalytic activity">
    <reaction evidence="3">
        <text>[protein]-L-glutamate 5-O-methyl ester + H2O = L-glutamyl-[protein] + methanol + H(+)</text>
        <dbReference type="Rhea" id="RHEA:23236"/>
        <dbReference type="Rhea" id="RHEA-COMP:10208"/>
        <dbReference type="Rhea" id="RHEA-COMP:10311"/>
        <dbReference type="ChEBI" id="CHEBI:15377"/>
        <dbReference type="ChEBI" id="CHEBI:15378"/>
        <dbReference type="ChEBI" id="CHEBI:17790"/>
        <dbReference type="ChEBI" id="CHEBI:29973"/>
        <dbReference type="ChEBI" id="CHEBI:82795"/>
        <dbReference type="EC" id="3.1.1.61"/>
    </reaction>
</comment>
<dbReference type="AlphaFoldDB" id="A0A2V2N7X7"/>
<name>A0A2V2N7X7_9EURY</name>
<keyword evidence="4" id="KW-0145">Chemotaxis</keyword>
<dbReference type="EC" id="3.1.1.61" evidence="2"/>
<keyword evidence="1 4" id="KW-0378">Hydrolase</keyword>
<protein>
    <recommendedName>
        <fullName evidence="2">protein-glutamate methylesterase</fullName>
        <ecNumber evidence="2">3.1.1.61</ecNumber>
    </recommendedName>
</protein>
<gene>
    <name evidence="6" type="ORF">DK846_01155</name>
</gene>
<dbReference type="GeneID" id="97549135"/>
<dbReference type="InterPro" id="IPR000673">
    <property type="entry name" value="Sig_transdc_resp-reg_Me-estase"/>
</dbReference>
<feature type="active site" evidence="4">
    <location>
        <position position="35"/>
    </location>
</feature>
<dbReference type="GO" id="GO:0008984">
    <property type="term" value="F:protein-glutamate methylesterase activity"/>
    <property type="evidence" value="ECO:0007669"/>
    <property type="project" value="UniProtKB-EC"/>
</dbReference>
<dbReference type="CDD" id="cd16432">
    <property type="entry name" value="CheB_Rec"/>
    <property type="match status" value="1"/>
</dbReference>
<dbReference type="GO" id="GO:0005737">
    <property type="term" value="C:cytoplasm"/>
    <property type="evidence" value="ECO:0007669"/>
    <property type="project" value="InterPro"/>
</dbReference>
<evidence type="ECO:0000313" key="7">
    <source>
        <dbReference type="Proteomes" id="UP000245657"/>
    </source>
</evidence>
<evidence type="ECO:0000256" key="2">
    <source>
        <dbReference type="ARBA" id="ARBA00039140"/>
    </source>
</evidence>
<dbReference type="PROSITE" id="PS50122">
    <property type="entry name" value="CHEB"/>
    <property type="match status" value="1"/>
</dbReference>
<dbReference type="EMBL" id="QGMY01000002">
    <property type="protein sequence ID" value="PWR73806.1"/>
    <property type="molecule type" value="Genomic_DNA"/>
</dbReference>
<dbReference type="GO" id="GO:0006935">
    <property type="term" value="P:chemotaxis"/>
    <property type="evidence" value="ECO:0007669"/>
    <property type="project" value="UniProtKB-UniRule"/>
</dbReference>
<feature type="domain" description="CheB-type methylesterase" evidence="5">
    <location>
        <begin position="1"/>
        <end position="170"/>
    </location>
</feature>
<accession>A0A2V2N7X7</accession>
<dbReference type="RefSeq" id="WP_109967086.1">
    <property type="nucleotide sequence ID" value="NZ_CP176093.1"/>
</dbReference>
<dbReference type="OrthoDB" id="2857at2157"/>
<proteinExistence type="predicted"/>
<evidence type="ECO:0000256" key="3">
    <source>
        <dbReference type="ARBA" id="ARBA00048267"/>
    </source>
</evidence>
<evidence type="ECO:0000313" key="6">
    <source>
        <dbReference type="EMBL" id="PWR73806.1"/>
    </source>
</evidence>
<organism evidence="6 7">
    <name type="scientific">Methanospirillum lacunae</name>
    <dbReference type="NCBI Taxonomy" id="668570"/>
    <lineage>
        <taxon>Archaea</taxon>
        <taxon>Methanobacteriati</taxon>
        <taxon>Methanobacteriota</taxon>
        <taxon>Stenosarchaea group</taxon>
        <taxon>Methanomicrobia</taxon>
        <taxon>Methanomicrobiales</taxon>
        <taxon>Methanospirillaceae</taxon>
        <taxon>Methanospirillum</taxon>
    </lineage>
</organism>
<sequence length="188" mass="20119">MKIAIIGSSTGGPHILEEIFTGFPVVPIVIIIIQHLPEAFTKTFRGHIADLTGMETVIAEEGFRLAEGRIIIAPAGRHLVLEKNRMIHLDDGPKLHGVKPSIDRTMLSLQHVEGDRLLGIELTGMGQDGAAGISHIRSLGGYTIAQDPATAPIKSMPQAALDTGQIREVLTPRGITKVLVKFGSGQLT</sequence>